<reference evidence="3" key="1">
    <citation type="submission" date="2022-07" db="EMBL/GenBank/DDBJ databases">
        <title>Phylogenomic reconstructions and comparative analyses of Kickxellomycotina fungi.</title>
        <authorList>
            <person name="Reynolds N.K."/>
            <person name="Stajich J.E."/>
            <person name="Barry K."/>
            <person name="Grigoriev I.V."/>
            <person name="Crous P."/>
            <person name="Smith M.E."/>
        </authorList>
    </citation>
    <scope>NUCLEOTIDE SEQUENCE</scope>
    <source>
        <strain evidence="3">RSA 567</strain>
    </source>
</reference>
<gene>
    <name evidence="3" type="ORF">H4R34_005209</name>
</gene>
<name>A0A9W8B2S8_9FUNG</name>
<dbReference type="Proteomes" id="UP001151582">
    <property type="component" value="Unassembled WGS sequence"/>
</dbReference>
<proteinExistence type="predicted"/>
<evidence type="ECO:0000313" key="3">
    <source>
        <dbReference type="EMBL" id="KAJ1973041.1"/>
    </source>
</evidence>
<dbReference type="FunFam" id="2.30.29.30:FF:000286">
    <property type="entry name" value="PH-protein kinase domain containing protein"/>
    <property type="match status" value="1"/>
</dbReference>
<dbReference type="PANTHER" id="PTHR12752:SF9">
    <property type="entry name" value="KRAMER, ISOFORM I"/>
    <property type="match status" value="1"/>
</dbReference>
<feature type="domain" description="PH" evidence="2">
    <location>
        <begin position="1"/>
        <end position="29"/>
    </location>
</feature>
<dbReference type="Pfam" id="PF00169">
    <property type="entry name" value="PH"/>
    <property type="match status" value="1"/>
</dbReference>
<dbReference type="SUPFAM" id="SSF50729">
    <property type="entry name" value="PH domain-like"/>
    <property type="match status" value="1"/>
</dbReference>
<accession>A0A9W8B2S8</accession>
<sequence>MTVHKIYYLEASSPTEMRKWVEGIKQACGPVSLVKNANRSRRPSDAQTASNAPQPQLLPWSAAGPSGSQGAPLPLYQASPVDLPARQLSIHEYADDDESSDEDELSVTVCDPSIQESLNGSEILYRGYLLKRDKYKHWRKRWFVLRLHSLSYYKNQKENHPPRIIILDHIQEIREPHPESHKSKKPCFCLCTDSRGYWLCGDSRHDTDTWVDYLKMLTSS</sequence>
<feature type="domain" description="PH" evidence="2">
    <location>
        <begin position="122"/>
        <end position="219"/>
    </location>
</feature>
<protein>
    <recommendedName>
        <fullName evidence="2">PH domain-containing protein</fullName>
    </recommendedName>
</protein>
<dbReference type="PROSITE" id="PS50003">
    <property type="entry name" value="PH_DOMAIN"/>
    <property type="match status" value="2"/>
</dbReference>
<dbReference type="SMART" id="SM00233">
    <property type="entry name" value="PH"/>
    <property type="match status" value="1"/>
</dbReference>
<evidence type="ECO:0000256" key="1">
    <source>
        <dbReference type="SAM" id="MobiDB-lite"/>
    </source>
</evidence>
<dbReference type="EMBL" id="JANBQB010000905">
    <property type="protein sequence ID" value="KAJ1973041.1"/>
    <property type="molecule type" value="Genomic_DNA"/>
</dbReference>
<evidence type="ECO:0000313" key="4">
    <source>
        <dbReference type="Proteomes" id="UP001151582"/>
    </source>
</evidence>
<feature type="region of interest" description="Disordered" evidence="1">
    <location>
        <begin position="36"/>
        <end position="76"/>
    </location>
</feature>
<comment type="caution">
    <text evidence="3">The sequence shown here is derived from an EMBL/GenBank/DDBJ whole genome shotgun (WGS) entry which is preliminary data.</text>
</comment>
<dbReference type="InterPro" id="IPR001849">
    <property type="entry name" value="PH_domain"/>
</dbReference>
<dbReference type="Gene3D" id="2.30.29.30">
    <property type="entry name" value="Pleckstrin-homology domain (PH domain)/Phosphotyrosine-binding domain (PTB)"/>
    <property type="match status" value="1"/>
</dbReference>
<dbReference type="PANTHER" id="PTHR12752">
    <property type="entry name" value="PHOSPHOINOSITOL 3-PHOSPHATE-BINDING PROTEIN"/>
    <property type="match status" value="1"/>
</dbReference>
<organism evidence="3 4">
    <name type="scientific">Dimargaris verticillata</name>
    <dbReference type="NCBI Taxonomy" id="2761393"/>
    <lineage>
        <taxon>Eukaryota</taxon>
        <taxon>Fungi</taxon>
        <taxon>Fungi incertae sedis</taxon>
        <taxon>Zoopagomycota</taxon>
        <taxon>Kickxellomycotina</taxon>
        <taxon>Dimargaritomycetes</taxon>
        <taxon>Dimargaritales</taxon>
        <taxon>Dimargaritaceae</taxon>
        <taxon>Dimargaris</taxon>
    </lineage>
</organism>
<keyword evidence="4" id="KW-1185">Reference proteome</keyword>
<evidence type="ECO:0000259" key="2">
    <source>
        <dbReference type="PROSITE" id="PS50003"/>
    </source>
</evidence>
<dbReference type="InterPro" id="IPR011993">
    <property type="entry name" value="PH-like_dom_sf"/>
</dbReference>
<dbReference type="AlphaFoldDB" id="A0A9W8B2S8"/>
<feature type="compositionally biased region" description="Polar residues" evidence="1">
    <location>
        <begin position="45"/>
        <end position="54"/>
    </location>
</feature>
<dbReference type="OrthoDB" id="2157866at2759"/>